<evidence type="ECO:0000313" key="3">
    <source>
        <dbReference type="Proteomes" id="UP000322225"/>
    </source>
</evidence>
<keyword evidence="3" id="KW-1185">Reference proteome</keyword>
<feature type="compositionally biased region" description="Basic residues" evidence="1">
    <location>
        <begin position="615"/>
        <end position="628"/>
    </location>
</feature>
<feature type="compositionally biased region" description="Basic and acidic residues" evidence="1">
    <location>
        <begin position="411"/>
        <end position="422"/>
    </location>
</feature>
<protein>
    <submittedName>
        <fullName evidence="2">Uncharacterized protein</fullName>
    </submittedName>
</protein>
<feature type="compositionally biased region" description="Polar residues" evidence="1">
    <location>
        <begin position="940"/>
        <end position="958"/>
    </location>
</feature>
<sequence>MFGPYPSRPQSMAEPRIPPPQSRHPFAYSPGPTLPFAALGAGRYHMDNDLVDRAGHRRADSEVLSRGAGMNEFARPATAMPGGRRNGEDIPGKDSVTSPGMGTFGLEGKMSSVQVPVTPNNLPNSGAARSPNKSVYTTRKPPPSDPLPPDPIPMPNNGPAHPKPDSDEQAEDGRPHLHRAHHDFPFSHAEAQGRQFQAMEDARAAALAQLEAAQRNSDIMMEQEMLAGMGMEPTEGEAAKGPRQTFDTTTSGPSFGHLLHQDGFPLSARPSMQPPMDGFGPDPTFFRIPFGVPMGMTVPRPLMVMRDSGGARLGLGLPDLLDMMDTPTVDRRGPEDRSAFVETVEDEEDTGYRTEARTPSPAKPARTNRTGNINLQPSRGESQSVNPTPSAPRPDMGAFDPYPNELPTLTYKDRLDPGRYKEPSQAPTKVASKAPSGVRSKSPKTAASAARNHAPTVRSEVPPLARSSRTAPRAHSVVSQPRTFDEPEQHTIYSVRTKNTPTIIPRSDANGEAEQYEQESVRSMISSPMESAAPTTISNVKRLVAESKFHDETLCQLLDAARLNLIGEEAKKALQRAARARVIELRDLRARGQAEEATLPPAAVQETRSRESTPKKGKRSKSKDRRRASGSTAKPRSEKAETVAASQPRNAPTWAEDIMSRLAQFDARFAAIEQEQLEREAAGASLRPTTQHTQMSQDVPSNLIDELIFHELPSSGFTNGIKMPDGLTRSIIFPQQASIPPMPGQDHRSHLTGYPSNDVPANVTQYTDTRGLGQAAKSRYGHTSELARTDRQQHGTQQPTMTSSDRTAAGTNRPHSKARTTGGGGGDVLSWGSEVELPQPGENVQPPRAPTIAPTINILAPTESNVDGNRGSTRAPSPRIISRVMSQAASQRLPDQVDTVIITEQTLPETAVPDPRERDLPPPPSESVKSHRPTSPPKSTPFNGNTIRTPRTQPTTNWARERESVQSFQPDRYPPQPFDQPPRAVPIAQSRYTAHAAAQNQQPQQDPASDIHMRMHDQVLTSSKQAVSPPRDVIHVVDPLFSNNVTEGWQPWDRLTQTLYSWAMIAEEKSFVRALEDISLGRQVEDFPLSIFLIMTYKRWVKRNLNETPPVPCDKLFVPPNLAVAINVAVHSRRYHEAKEILLGLWDSLGSKEPPRVIVSLAPLGNEADQWAAHRYDLVTKHLTTYRVSHLAEIQTDGRSFWWWEAIRQAWPQLQVPEMEDLERRGGQRVVNEHRQPEWRHENSLFAANIGRNLLLGYRPEREQDLTKLRELVWAEVKRLLTKKRHGRLLVGAEPYDG</sequence>
<feature type="compositionally biased region" description="Polar residues" evidence="1">
    <location>
        <begin position="367"/>
        <end position="388"/>
    </location>
</feature>
<evidence type="ECO:0000256" key="1">
    <source>
        <dbReference type="SAM" id="MobiDB-lite"/>
    </source>
</evidence>
<evidence type="ECO:0000313" key="2">
    <source>
        <dbReference type="EMBL" id="WWD21378.1"/>
    </source>
</evidence>
<feature type="compositionally biased region" description="Pro residues" evidence="1">
    <location>
        <begin position="140"/>
        <end position="156"/>
    </location>
</feature>
<dbReference type="EMBL" id="CP144060">
    <property type="protein sequence ID" value="WWD21378.1"/>
    <property type="molecule type" value="Genomic_DNA"/>
</dbReference>
<accession>A0AAJ8LMD8</accession>
<feature type="region of interest" description="Disordered" evidence="1">
    <location>
        <begin position="320"/>
        <end position="491"/>
    </location>
</feature>
<dbReference type="GeneID" id="43590994"/>
<feature type="compositionally biased region" description="Pro residues" evidence="1">
    <location>
        <begin position="972"/>
        <end position="983"/>
    </location>
</feature>
<feature type="region of interest" description="Disordered" evidence="1">
    <location>
        <begin position="594"/>
        <end position="652"/>
    </location>
</feature>
<feature type="compositionally biased region" description="Basic and acidic residues" evidence="1">
    <location>
        <begin position="328"/>
        <end position="339"/>
    </location>
</feature>
<gene>
    <name evidence="2" type="ORF">CI109_105863</name>
</gene>
<dbReference type="Proteomes" id="UP000322225">
    <property type="component" value="Chromosome 10"/>
</dbReference>
<feature type="region of interest" description="Disordered" evidence="1">
    <location>
        <begin position="741"/>
        <end position="850"/>
    </location>
</feature>
<reference evidence="2" key="1">
    <citation type="submission" date="2017-08" db="EMBL/GenBank/DDBJ databases">
        <authorList>
            <person name="Cuomo C."/>
            <person name="Billmyre B."/>
            <person name="Heitman J."/>
        </authorList>
    </citation>
    <scope>NUCLEOTIDE SEQUENCE</scope>
    <source>
        <strain evidence="2">CBS 12478</strain>
    </source>
</reference>
<dbReference type="RefSeq" id="XP_031858883.2">
    <property type="nucleotide sequence ID" value="XM_032006831.2"/>
</dbReference>
<feature type="region of interest" description="Disordered" evidence="1">
    <location>
        <begin position="57"/>
        <end position="180"/>
    </location>
</feature>
<feature type="region of interest" description="Disordered" evidence="1">
    <location>
        <begin position="905"/>
        <end position="983"/>
    </location>
</feature>
<reference evidence="2" key="2">
    <citation type="submission" date="2024-01" db="EMBL/GenBank/DDBJ databases">
        <title>Comparative genomics of Cryptococcus and Kwoniella reveals pathogenesis evolution and contrasting modes of karyotype evolution via chromosome fusion or intercentromeric recombination.</title>
        <authorList>
            <person name="Coelho M.A."/>
            <person name="David-Palma M."/>
            <person name="Shea T."/>
            <person name="Bowers K."/>
            <person name="McGinley-Smith S."/>
            <person name="Mohammad A.W."/>
            <person name="Gnirke A."/>
            <person name="Yurkov A.M."/>
            <person name="Nowrousian M."/>
            <person name="Sun S."/>
            <person name="Cuomo C.A."/>
            <person name="Heitman J."/>
        </authorList>
    </citation>
    <scope>NUCLEOTIDE SEQUENCE</scope>
    <source>
        <strain evidence="2">CBS 12478</strain>
    </source>
</reference>
<feature type="compositionally biased region" description="Polar residues" evidence="1">
    <location>
        <begin position="111"/>
        <end position="124"/>
    </location>
</feature>
<feature type="compositionally biased region" description="Basic and acidic residues" evidence="1">
    <location>
        <begin position="162"/>
        <end position="175"/>
    </location>
</feature>
<feature type="compositionally biased region" description="Polar residues" evidence="1">
    <location>
        <begin position="794"/>
        <end position="810"/>
    </location>
</feature>
<dbReference type="KEGG" id="ksn:43590994"/>
<name>A0AAJ8LMD8_9TREE</name>
<feature type="region of interest" description="Disordered" evidence="1">
    <location>
        <begin position="1"/>
        <end position="31"/>
    </location>
</feature>
<proteinExistence type="predicted"/>
<organism evidence="2 3">
    <name type="scientific">Kwoniella shandongensis</name>
    <dbReference type="NCBI Taxonomy" id="1734106"/>
    <lineage>
        <taxon>Eukaryota</taxon>
        <taxon>Fungi</taxon>
        <taxon>Dikarya</taxon>
        <taxon>Basidiomycota</taxon>
        <taxon>Agaricomycotina</taxon>
        <taxon>Tremellomycetes</taxon>
        <taxon>Tremellales</taxon>
        <taxon>Cryptococcaceae</taxon>
        <taxon>Kwoniella</taxon>
    </lineage>
</organism>